<keyword evidence="2 10" id="KW-0963">Cytoplasm</keyword>
<keyword evidence="4" id="KW-0888">Threonine protease</keyword>
<dbReference type="PROSITE" id="PS00854">
    <property type="entry name" value="PROTEASOME_BETA_1"/>
    <property type="match status" value="1"/>
</dbReference>
<gene>
    <name evidence="11" type="ORF">DGYR_LOCUS7847</name>
</gene>
<keyword evidence="7" id="KW-0865">Zymogen</keyword>
<dbReference type="Pfam" id="PF00227">
    <property type="entry name" value="Proteasome"/>
    <property type="match status" value="1"/>
</dbReference>
<evidence type="ECO:0000256" key="2">
    <source>
        <dbReference type="ARBA" id="ARBA00022490"/>
    </source>
</evidence>
<comment type="subunit">
    <text evidence="10">Component of the proteasome complex.</text>
</comment>
<protein>
    <recommendedName>
        <fullName evidence="10">Proteasome subunit beta</fullName>
    </recommendedName>
</protein>
<evidence type="ECO:0000256" key="8">
    <source>
        <dbReference type="ARBA" id="ARBA00023242"/>
    </source>
</evidence>
<dbReference type="GO" id="GO:0004298">
    <property type="term" value="F:threonine-type endopeptidase activity"/>
    <property type="evidence" value="ECO:0007669"/>
    <property type="project" value="UniProtKB-KW"/>
</dbReference>
<accession>A0A7I8VTK4</accession>
<dbReference type="InterPro" id="IPR001353">
    <property type="entry name" value="Proteasome_sua/b"/>
</dbReference>
<evidence type="ECO:0000256" key="4">
    <source>
        <dbReference type="ARBA" id="ARBA00022698"/>
    </source>
</evidence>
<comment type="similarity">
    <text evidence="10">Belongs to the peptidase T1B family.</text>
</comment>
<evidence type="ECO:0000313" key="11">
    <source>
        <dbReference type="EMBL" id="CAD5119643.1"/>
    </source>
</evidence>
<keyword evidence="3" id="KW-0645">Protease</keyword>
<dbReference type="PANTHER" id="PTHR32194:SF0">
    <property type="entry name" value="ATP-DEPENDENT PROTEASE SUBUNIT HSLV"/>
    <property type="match status" value="1"/>
</dbReference>
<dbReference type="FunFam" id="3.60.20.10:FF:000010">
    <property type="entry name" value="Proteasome subunit beta type-1"/>
    <property type="match status" value="1"/>
</dbReference>
<name>A0A7I8VTK4_9ANNE</name>
<evidence type="ECO:0000256" key="5">
    <source>
        <dbReference type="ARBA" id="ARBA00022801"/>
    </source>
</evidence>
<keyword evidence="5" id="KW-0378">Hydrolase</keyword>
<keyword evidence="6 10" id="KW-0647">Proteasome</keyword>
<comment type="function">
    <text evidence="10">Component of the proteasome, a multicatalytic proteinase complex which is characterized by its ability to cleave peptides with Arg, Phe, Tyr, Leu, and Glu adjacent to the leaving group at neutral or slightly basic pH. The proteasome has an ATP-dependent proteolytic activity.</text>
</comment>
<dbReference type="Gene3D" id="3.60.20.10">
    <property type="entry name" value="Glutamine Phosphoribosylpyrophosphate, subunit 1, domain 1"/>
    <property type="match status" value="1"/>
</dbReference>
<dbReference type="PRINTS" id="PR00141">
    <property type="entry name" value="PROTEASOME"/>
</dbReference>
<evidence type="ECO:0000256" key="10">
    <source>
        <dbReference type="RuleBase" id="RU004203"/>
    </source>
</evidence>
<comment type="catalytic activity">
    <reaction evidence="1">
        <text>Cleavage of peptide bonds with very broad specificity.</text>
        <dbReference type="EC" id="3.4.25.1"/>
    </reaction>
</comment>
<feature type="active site" description="Nucleophile" evidence="9">
    <location>
        <position position="33"/>
    </location>
</feature>
<dbReference type="CDD" id="cd03762">
    <property type="entry name" value="proteasome_beta_type_6"/>
    <property type="match status" value="1"/>
</dbReference>
<evidence type="ECO:0000256" key="3">
    <source>
        <dbReference type="ARBA" id="ARBA00022670"/>
    </source>
</evidence>
<dbReference type="InterPro" id="IPR000243">
    <property type="entry name" value="Pept_T1A_subB"/>
</dbReference>
<comment type="caution">
    <text evidence="11">The sequence shown here is derived from an EMBL/GenBank/DDBJ whole genome shotgun (WGS) entry which is preliminary data.</text>
</comment>
<dbReference type="PROSITE" id="PS51476">
    <property type="entry name" value="PROTEASOME_BETA_2"/>
    <property type="match status" value="1"/>
</dbReference>
<dbReference type="InterPro" id="IPR029055">
    <property type="entry name" value="Ntn_hydrolases_N"/>
</dbReference>
<comment type="subcellular location">
    <subcellularLocation>
        <location evidence="10">Cytoplasm</location>
    </subcellularLocation>
    <subcellularLocation>
        <location evidence="10">Nucleus</location>
    </subcellularLocation>
</comment>
<evidence type="ECO:0000256" key="9">
    <source>
        <dbReference type="PIRSR" id="PIRSR600243-1"/>
    </source>
</evidence>
<proteinExistence type="inferred from homology"/>
<dbReference type="OrthoDB" id="7854943at2759"/>
<evidence type="ECO:0000313" key="12">
    <source>
        <dbReference type="Proteomes" id="UP000549394"/>
    </source>
</evidence>
<dbReference type="SUPFAM" id="SSF56235">
    <property type="entry name" value="N-terminal nucleophile aminohydrolases (Ntn hydrolases)"/>
    <property type="match status" value="1"/>
</dbReference>
<keyword evidence="8 10" id="KW-0539">Nucleus</keyword>
<dbReference type="InterPro" id="IPR016050">
    <property type="entry name" value="Proteasome_bsu_CS"/>
</dbReference>
<dbReference type="GO" id="GO:0019774">
    <property type="term" value="C:proteasome core complex, beta-subunit complex"/>
    <property type="evidence" value="ECO:0007669"/>
    <property type="project" value="UniProtKB-ARBA"/>
</dbReference>
<dbReference type="EMBL" id="CAJFCJ010000010">
    <property type="protein sequence ID" value="CAD5119643.1"/>
    <property type="molecule type" value="Genomic_DNA"/>
</dbReference>
<dbReference type="PANTHER" id="PTHR32194">
    <property type="entry name" value="METALLOPROTEASE TLDD"/>
    <property type="match status" value="1"/>
</dbReference>
<dbReference type="Proteomes" id="UP000549394">
    <property type="component" value="Unassembled WGS sequence"/>
</dbReference>
<dbReference type="InterPro" id="IPR023333">
    <property type="entry name" value="Proteasome_suB-type"/>
</dbReference>
<evidence type="ECO:0000256" key="1">
    <source>
        <dbReference type="ARBA" id="ARBA00001198"/>
    </source>
</evidence>
<evidence type="ECO:0000256" key="7">
    <source>
        <dbReference type="ARBA" id="ARBA00023145"/>
    </source>
</evidence>
<sequence length="233" mass="25661">MDLGVMKQSFNSQINASSELYPDWLKEEHETGTTIMAVEFSEGVVIAADSRTTTGAYIANRVTDKLTRVTDRIYCCRSGSAADTQAITDVVAYHLGFLQMEQGEEPQVKIAASVFQEMCYNYRDSLTAGIICAGWDRHKGGQVYCLPLGGMCVRQPFAIGGSGSTYIYGHVDKEFKENMAKDECKEFCKNAVALAMSRDGSSGGVIRLAVITKDGIEREFFAGSDVPTFWEKY</sequence>
<keyword evidence="12" id="KW-1185">Reference proteome</keyword>
<organism evidence="11 12">
    <name type="scientific">Dimorphilus gyrociliatus</name>
    <dbReference type="NCBI Taxonomy" id="2664684"/>
    <lineage>
        <taxon>Eukaryota</taxon>
        <taxon>Metazoa</taxon>
        <taxon>Spiralia</taxon>
        <taxon>Lophotrochozoa</taxon>
        <taxon>Annelida</taxon>
        <taxon>Polychaeta</taxon>
        <taxon>Polychaeta incertae sedis</taxon>
        <taxon>Dinophilidae</taxon>
        <taxon>Dimorphilus</taxon>
    </lineage>
</organism>
<dbReference type="GO" id="GO:0005737">
    <property type="term" value="C:cytoplasm"/>
    <property type="evidence" value="ECO:0007669"/>
    <property type="project" value="UniProtKB-SubCell"/>
</dbReference>
<evidence type="ECO:0000256" key="6">
    <source>
        <dbReference type="ARBA" id="ARBA00022942"/>
    </source>
</evidence>
<reference evidence="11 12" key="1">
    <citation type="submission" date="2020-08" db="EMBL/GenBank/DDBJ databases">
        <authorList>
            <person name="Hejnol A."/>
        </authorList>
    </citation>
    <scope>NUCLEOTIDE SEQUENCE [LARGE SCALE GENOMIC DNA]</scope>
</reference>
<dbReference type="AlphaFoldDB" id="A0A7I8VTK4"/>
<dbReference type="GO" id="GO:0051603">
    <property type="term" value="P:proteolysis involved in protein catabolic process"/>
    <property type="evidence" value="ECO:0007669"/>
    <property type="project" value="InterPro"/>
</dbReference>
<dbReference type="GO" id="GO:0005634">
    <property type="term" value="C:nucleus"/>
    <property type="evidence" value="ECO:0007669"/>
    <property type="project" value="UniProtKB-SubCell"/>
</dbReference>